<dbReference type="AlphaFoldDB" id="A0A842HV12"/>
<gene>
    <name evidence="2" type="ORF">H6P80_03945</name>
</gene>
<comment type="caution">
    <text evidence="2">The sequence shown here is derived from an EMBL/GenBank/DDBJ whole genome shotgun (WGS) entry which is preliminary data.</text>
</comment>
<dbReference type="RefSeq" id="WP_185800023.1">
    <property type="nucleotide sequence ID" value="NZ_JACJVJ010000001.1"/>
</dbReference>
<feature type="domain" description="Reverse transcriptase" evidence="1">
    <location>
        <begin position="1"/>
        <end position="309"/>
    </location>
</feature>
<dbReference type="Pfam" id="PF00078">
    <property type="entry name" value="RVT_1"/>
    <property type="match status" value="1"/>
</dbReference>
<dbReference type="NCBIfam" id="NF041747">
    <property type="entry name" value="Drt3a"/>
    <property type="match status" value="1"/>
</dbReference>
<dbReference type="EMBL" id="JACJVJ010000001">
    <property type="protein sequence ID" value="MBC2776765.1"/>
    <property type="molecule type" value="Genomic_DNA"/>
</dbReference>
<evidence type="ECO:0000313" key="2">
    <source>
        <dbReference type="EMBL" id="MBC2776765.1"/>
    </source>
</evidence>
<keyword evidence="2" id="KW-0808">Transferase</keyword>
<sequence length="447" mass="50815">MLDQTFSAQNFRRIYDVENRRGRNVDRAFFPDLVDASARITAASAAIRVARRTNSTASPDALNLIVQPLRERLRLARENREDLVEARMEEVAQAILSDYQIQLESRIGPKGTALFTLPSDPRAYFIGKQIQRNISRLYKLQAGNRRAIISQVYDALNNSFSHFCIRADVTAFYDNINRQTLISEIDSDQLLSHGSKRYIKQALSSYGSLANSATGIPRGLGVSAFLSELYMRSIDEKIRQLPRVIFYARYVDDMIIIFARTAGDDTASYVDEISDILTEKHLTLNATKTRAGSTGPGLAFQFDYLGYHFSVSGGRCEVTIGSQKLARYRSRIDRAFAAYYRQAVYDQKGAARLLSARIKFMTSNTRLINNKRHAYTGIYFNNSHLTSWAQLNGLDAYLAHKVSLLQSAALQDRIDEFSFVRGFIERRFARYNTRTLATIVEAWRYEA</sequence>
<accession>A0A842HV12</accession>
<dbReference type="InterPro" id="IPR000477">
    <property type="entry name" value="RT_dom"/>
</dbReference>
<proteinExistence type="predicted"/>
<dbReference type="SUPFAM" id="SSF56672">
    <property type="entry name" value="DNA/RNA polymerases"/>
    <property type="match status" value="1"/>
</dbReference>
<evidence type="ECO:0000259" key="1">
    <source>
        <dbReference type="PROSITE" id="PS50878"/>
    </source>
</evidence>
<dbReference type="PROSITE" id="PS50878">
    <property type="entry name" value="RT_POL"/>
    <property type="match status" value="1"/>
</dbReference>
<keyword evidence="2" id="KW-0548">Nucleotidyltransferase</keyword>
<keyword evidence="3" id="KW-1185">Reference proteome</keyword>
<dbReference type="Proteomes" id="UP000564378">
    <property type="component" value="Unassembled WGS sequence"/>
</dbReference>
<organism evidence="2 3">
    <name type="scientific">Parasphingopyxis marina</name>
    <dbReference type="NCBI Taxonomy" id="2761622"/>
    <lineage>
        <taxon>Bacteria</taxon>
        <taxon>Pseudomonadati</taxon>
        <taxon>Pseudomonadota</taxon>
        <taxon>Alphaproteobacteria</taxon>
        <taxon>Sphingomonadales</taxon>
        <taxon>Sphingomonadaceae</taxon>
        <taxon>Parasphingopyxis</taxon>
    </lineage>
</organism>
<evidence type="ECO:0000313" key="3">
    <source>
        <dbReference type="Proteomes" id="UP000564378"/>
    </source>
</evidence>
<dbReference type="InterPro" id="IPR043502">
    <property type="entry name" value="DNA/RNA_pol_sf"/>
</dbReference>
<keyword evidence="2" id="KW-0695">RNA-directed DNA polymerase</keyword>
<reference evidence="2 3" key="1">
    <citation type="submission" date="2020-08" db="EMBL/GenBank/DDBJ databases">
        <title>Draft genome sequence of Parasphingopyxis sp. GrpM-11.</title>
        <authorList>
            <person name="Oh J."/>
            <person name="Roh D.-H."/>
        </authorList>
    </citation>
    <scope>NUCLEOTIDE SEQUENCE [LARGE SCALE GENOMIC DNA]</scope>
    <source>
        <strain evidence="2 3">GrpM-11</strain>
    </source>
</reference>
<protein>
    <submittedName>
        <fullName evidence="2">RNA-directed DNA polymerase</fullName>
    </submittedName>
</protein>
<dbReference type="CDD" id="cd01646">
    <property type="entry name" value="RT_Bac_retron_I"/>
    <property type="match status" value="1"/>
</dbReference>
<name>A0A842HV12_9SPHN</name>
<dbReference type="GO" id="GO:0003964">
    <property type="term" value="F:RNA-directed DNA polymerase activity"/>
    <property type="evidence" value="ECO:0007669"/>
    <property type="project" value="UniProtKB-KW"/>
</dbReference>